<evidence type="ECO:0000313" key="3">
    <source>
        <dbReference type="EMBL" id="KZP24343.1"/>
    </source>
</evidence>
<feature type="domain" description="Biotin carboxylase-like N-terminal" evidence="2">
    <location>
        <begin position="3"/>
        <end position="33"/>
    </location>
</feature>
<dbReference type="InterPro" id="IPR005481">
    <property type="entry name" value="BC-like_N"/>
</dbReference>
<dbReference type="AlphaFoldDB" id="A0A166MUZ7"/>
<organism evidence="3 4">
    <name type="scientific">Athelia psychrophila</name>
    <dbReference type="NCBI Taxonomy" id="1759441"/>
    <lineage>
        <taxon>Eukaryota</taxon>
        <taxon>Fungi</taxon>
        <taxon>Dikarya</taxon>
        <taxon>Basidiomycota</taxon>
        <taxon>Agaricomycotina</taxon>
        <taxon>Agaricomycetes</taxon>
        <taxon>Agaricomycetidae</taxon>
        <taxon>Atheliales</taxon>
        <taxon>Atheliaceae</taxon>
        <taxon>Athelia</taxon>
    </lineage>
</organism>
<feature type="region of interest" description="Disordered" evidence="1">
    <location>
        <begin position="78"/>
        <end position="104"/>
    </location>
</feature>
<dbReference type="InterPro" id="IPR016185">
    <property type="entry name" value="PreATP-grasp_dom_sf"/>
</dbReference>
<evidence type="ECO:0000256" key="1">
    <source>
        <dbReference type="SAM" id="MobiDB-lite"/>
    </source>
</evidence>
<accession>A0A166MUZ7</accession>
<proteinExistence type="predicted"/>
<keyword evidence="4" id="KW-1185">Reference proteome</keyword>
<reference evidence="3 4" key="1">
    <citation type="journal article" date="2016" name="Mol. Biol. Evol.">
        <title>Comparative Genomics of Early-Diverging Mushroom-Forming Fungi Provides Insights into the Origins of Lignocellulose Decay Capabilities.</title>
        <authorList>
            <person name="Nagy L.G."/>
            <person name="Riley R."/>
            <person name="Tritt A."/>
            <person name="Adam C."/>
            <person name="Daum C."/>
            <person name="Floudas D."/>
            <person name="Sun H."/>
            <person name="Yadav J.S."/>
            <person name="Pangilinan J."/>
            <person name="Larsson K.H."/>
            <person name="Matsuura K."/>
            <person name="Barry K."/>
            <person name="Labutti K."/>
            <person name="Kuo R."/>
            <person name="Ohm R.A."/>
            <person name="Bhattacharya S.S."/>
            <person name="Shirouzu T."/>
            <person name="Yoshinaga Y."/>
            <person name="Martin F.M."/>
            <person name="Grigoriev I.V."/>
            <person name="Hibbett D.S."/>
        </authorList>
    </citation>
    <scope>NUCLEOTIDE SEQUENCE [LARGE SCALE GENOMIC DNA]</scope>
    <source>
        <strain evidence="3 4">CBS 109695</strain>
    </source>
</reference>
<sequence length="104" mass="11114">MSPERIVDIAKRTQSTHIRPGYGFLSEGSALASLPFSPKLGRPNGSPYPTLCVSALPRHRRRTGRSVRGWHAREVGSACPGTRQGRSQISGDDQGCWAVGEGAG</sequence>
<name>A0A166MUZ7_9AGAM</name>
<gene>
    <name evidence="3" type="ORF">FIBSPDRAFT_421909</name>
</gene>
<evidence type="ECO:0000259" key="2">
    <source>
        <dbReference type="Pfam" id="PF00289"/>
    </source>
</evidence>
<dbReference type="Gene3D" id="3.40.50.20">
    <property type="match status" value="1"/>
</dbReference>
<dbReference type="Pfam" id="PF00289">
    <property type="entry name" value="Biotin_carb_N"/>
    <property type="match status" value="1"/>
</dbReference>
<evidence type="ECO:0000313" key="4">
    <source>
        <dbReference type="Proteomes" id="UP000076532"/>
    </source>
</evidence>
<protein>
    <recommendedName>
        <fullName evidence="2">Biotin carboxylase-like N-terminal domain-containing protein</fullName>
    </recommendedName>
</protein>
<dbReference type="SUPFAM" id="SSF52440">
    <property type="entry name" value="PreATP-grasp domain"/>
    <property type="match status" value="1"/>
</dbReference>
<dbReference type="Proteomes" id="UP000076532">
    <property type="component" value="Unassembled WGS sequence"/>
</dbReference>
<dbReference type="EMBL" id="KV417526">
    <property type="protein sequence ID" value="KZP24343.1"/>
    <property type="molecule type" value="Genomic_DNA"/>
</dbReference>